<evidence type="ECO:0000256" key="3">
    <source>
        <dbReference type="ARBA" id="ARBA00022827"/>
    </source>
</evidence>
<evidence type="ECO:0000256" key="6">
    <source>
        <dbReference type="RuleBase" id="RU371123"/>
    </source>
</evidence>
<dbReference type="OrthoDB" id="17199at2759"/>
<keyword evidence="3 6" id="KW-0274">FAD</keyword>
<keyword evidence="5" id="KW-1015">Disulfide bond</keyword>
<sequence length="312" mass="34618">MSDDGVQERLTTIPGECPTPLELGVSGWNILHSSAAVYPYKPSSVQQTAMRNFIESWAYVYACSWCAYHMREYVRAHPPDVRDKLTVSRYVCEMHNNVNERLGKELFDCTPSVVLRRWHPGYPNKMEDTPTIEEQLAASNREKSAAKDSAHHEQEHERRFSGFGLHAREAASNKVVDRRDASEAAPRKVDGGLWIWRIFRRPVLGTPAAESNASPGMKSSSPPPTAQHEKNIISGTRETPPAGAVTAAASNVSAAHSRHSWGATSTAEVYQSAALPTLPRGKAADDETDIDAVLKRLKRCQVYCPEDEELTH</sequence>
<dbReference type="InterPro" id="IPR036774">
    <property type="entry name" value="ERV/ALR_sulphydryl_oxid_sf"/>
</dbReference>
<organism evidence="9 10">
    <name type="scientific">Leishmania tarentolae</name>
    <name type="common">Sauroleishmania tarentolae</name>
    <dbReference type="NCBI Taxonomy" id="5689"/>
    <lineage>
        <taxon>Eukaryota</taxon>
        <taxon>Discoba</taxon>
        <taxon>Euglenozoa</taxon>
        <taxon>Kinetoplastea</taxon>
        <taxon>Metakinetoplastina</taxon>
        <taxon>Trypanosomatida</taxon>
        <taxon>Trypanosomatidae</taxon>
        <taxon>Leishmaniinae</taxon>
        <taxon>Leishmania</taxon>
        <taxon>lizard Leishmania</taxon>
    </lineage>
</organism>
<evidence type="ECO:0000259" key="8">
    <source>
        <dbReference type="PROSITE" id="PS51324"/>
    </source>
</evidence>
<dbReference type="SUPFAM" id="SSF69000">
    <property type="entry name" value="FAD-dependent thiol oxidase"/>
    <property type="match status" value="1"/>
</dbReference>
<gene>
    <name evidence="9" type="ORF">LtaPh_1509800</name>
</gene>
<feature type="domain" description="ERV/ALR sulfhydryl oxidase" evidence="8">
    <location>
        <begin position="16"/>
        <end position="118"/>
    </location>
</feature>
<dbReference type="AlphaFoldDB" id="A0A640KC65"/>
<dbReference type="EC" id="1.8.3.2" evidence="6"/>
<evidence type="ECO:0000256" key="1">
    <source>
        <dbReference type="ARBA" id="ARBA00001974"/>
    </source>
</evidence>
<dbReference type="PANTHER" id="PTHR12645:SF0">
    <property type="entry name" value="FAD-LINKED SULFHYDRYL OXIDASE ALR"/>
    <property type="match status" value="1"/>
</dbReference>
<protein>
    <recommendedName>
        <fullName evidence="6">Sulfhydryl oxidase</fullName>
        <ecNumber evidence="6">1.8.3.2</ecNumber>
    </recommendedName>
</protein>
<keyword evidence="4 6" id="KW-0560">Oxidoreductase</keyword>
<accession>A0A640KC65</accession>
<dbReference type="PANTHER" id="PTHR12645">
    <property type="entry name" value="ALR/ERV"/>
    <property type="match status" value="1"/>
</dbReference>
<comment type="catalytic activity">
    <reaction evidence="6">
        <text>2 R'C(R)SH + O2 = R'C(R)S-S(R)CR' + H2O2</text>
        <dbReference type="Rhea" id="RHEA:17357"/>
        <dbReference type="ChEBI" id="CHEBI:15379"/>
        <dbReference type="ChEBI" id="CHEBI:16240"/>
        <dbReference type="ChEBI" id="CHEBI:16520"/>
        <dbReference type="ChEBI" id="CHEBI:17412"/>
        <dbReference type="EC" id="1.8.3.2"/>
    </reaction>
</comment>
<feature type="region of interest" description="Disordered" evidence="7">
    <location>
        <begin position="139"/>
        <end position="166"/>
    </location>
</feature>
<evidence type="ECO:0000256" key="2">
    <source>
        <dbReference type="ARBA" id="ARBA00022630"/>
    </source>
</evidence>
<dbReference type="VEuPathDB" id="TriTrypDB:LtaPh_1509800"/>
<comment type="cofactor">
    <cofactor evidence="1 6">
        <name>FAD</name>
        <dbReference type="ChEBI" id="CHEBI:57692"/>
    </cofactor>
</comment>
<evidence type="ECO:0000313" key="10">
    <source>
        <dbReference type="Proteomes" id="UP000419144"/>
    </source>
</evidence>
<dbReference type="GO" id="GO:0005739">
    <property type="term" value="C:mitochondrion"/>
    <property type="evidence" value="ECO:0007669"/>
    <property type="project" value="TreeGrafter"/>
</dbReference>
<feature type="region of interest" description="Disordered" evidence="7">
    <location>
        <begin position="206"/>
        <end position="229"/>
    </location>
</feature>
<dbReference type="Pfam" id="PF04777">
    <property type="entry name" value="Evr1_Alr"/>
    <property type="match status" value="1"/>
</dbReference>
<keyword evidence="10" id="KW-1185">Reference proteome</keyword>
<evidence type="ECO:0000256" key="7">
    <source>
        <dbReference type="SAM" id="MobiDB-lite"/>
    </source>
</evidence>
<evidence type="ECO:0000256" key="4">
    <source>
        <dbReference type="ARBA" id="ARBA00023002"/>
    </source>
</evidence>
<dbReference type="GO" id="GO:0016971">
    <property type="term" value="F:flavin-dependent sulfhydryl oxidase activity"/>
    <property type="evidence" value="ECO:0007669"/>
    <property type="project" value="InterPro"/>
</dbReference>
<dbReference type="GO" id="GO:0050660">
    <property type="term" value="F:flavin adenine dinucleotide binding"/>
    <property type="evidence" value="ECO:0007669"/>
    <property type="project" value="TreeGrafter"/>
</dbReference>
<dbReference type="PROSITE" id="PS51324">
    <property type="entry name" value="ERV_ALR"/>
    <property type="match status" value="1"/>
</dbReference>
<dbReference type="Proteomes" id="UP000419144">
    <property type="component" value="Unassembled WGS sequence"/>
</dbReference>
<feature type="compositionally biased region" description="Polar residues" evidence="7">
    <location>
        <begin position="209"/>
        <end position="220"/>
    </location>
</feature>
<dbReference type="InterPro" id="IPR017905">
    <property type="entry name" value="ERV/ALR_sulphydryl_oxidase"/>
</dbReference>
<dbReference type="EMBL" id="BLBS01000019">
    <property type="protein sequence ID" value="GET87286.1"/>
    <property type="molecule type" value="Genomic_DNA"/>
</dbReference>
<comment type="caution">
    <text evidence="9">The sequence shown here is derived from an EMBL/GenBank/DDBJ whole genome shotgun (WGS) entry which is preliminary data.</text>
</comment>
<name>A0A640KC65_LEITA</name>
<evidence type="ECO:0000313" key="9">
    <source>
        <dbReference type="EMBL" id="GET87286.1"/>
    </source>
</evidence>
<evidence type="ECO:0000256" key="5">
    <source>
        <dbReference type="ARBA" id="ARBA00023157"/>
    </source>
</evidence>
<feature type="compositionally biased region" description="Basic and acidic residues" evidence="7">
    <location>
        <begin position="140"/>
        <end position="166"/>
    </location>
</feature>
<dbReference type="FunFam" id="1.20.120.310:FF:000008">
    <property type="entry name" value="Sulfhydryl oxidase"/>
    <property type="match status" value="1"/>
</dbReference>
<dbReference type="Gene3D" id="1.20.120.310">
    <property type="entry name" value="ERV/ALR sulfhydryl oxidase domain"/>
    <property type="match status" value="1"/>
</dbReference>
<reference evidence="9" key="1">
    <citation type="submission" date="2019-11" db="EMBL/GenBank/DDBJ databases">
        <title>Leishmania tarentolae CDS.</title>
        <authorList>
            <person name="Goto Y."/>
            <person name="Yamagishi J."/>
        </authorList>
    </citation>
    <scope>NUCLEOTIDE SEQUENCE [LARGE SCALE GENOMIC DNA]</scope>
    <source>
        <strain evidence="9">Parrot Tar II</strain>
    </source>
</reference>
<proteinExistence type="predicted"/>
<dbReference type="InterPro" id="IPR039799">
    <property type="entry name" value="ALR/ERV"/>
</dbReference>
<keyword evidence="2 6" id="KW-0285">Flavoprotein</keyword>